<dbReference type="AlphaFoldDB" id="A0A1G2PWK3"/>
<evidence type="ECO:0000313" key="2">
    <source>
        <dbReference type="Proteomes" id="UP000176951"/>
    </source>
</evidence>
<sequence length="124" mass="13391">MAESIQPASANESSEDLAAASELVLDDSVVEITEELLSGMAALTAVMIGKDAEEEEDHSSRTYVAPMAICRPHDFYANVDFAGSVKVSKDRKSAMCRPGNHWIKVAKTKVYGTHGGDLRKISPH</sequence>
<dbReference type="EMBL" id="MHSW01000005">
    <property type="protein sequence ID" value="OHA52718.1"/>
    <property type="molecule type" value="Genomic_DNA"/>
</dbReference>
<protein>
    <submittedName>
        <fullName evidence="1">Uncharacterized protein</fullName>
    </submittedName>
</protein>
<organism evidence="1 2">
    <name type="scientific">Candidatus Terrybacteria bacterium RIFCSPLOWO2_01_FULL_40_23</name>
    <dbReference type="NCBI Taxonomy" id="1802366"/>
    <lineage>
        <taxon>Bacteria</taxon>
        <taxon>Candidatus Terryibacteriota</taxon>
    </lineage>
</organism>
<dbReference type="Proteomes" id="UP000176951">
    <property type="component" value="Unassembled WGS sequence"/>
</dbReference>
<reference evidence="1 2" key="1">
    <citation type="journal article" date="2016" name="Nat. Commun.">
        <title>Thousands of microbial genomes shed light on interconnected biogeochemical processes in an aquifer system.</title>
        <authorList>
            <person name="Anantharaman K."/>
            <person name="Brown C.T."/>
            <person name="Hug L.A."/>
            <person name="Sharon I."/>
            <person name="Castelle C.J."/>
            <person name="Probst A.J."/>
            <person name="Thomas B.C."/>
            <person name="Singh A."/>
            <person name="Wilkins M.J."/>
            <person name="Karaoz U."/>
            <person name="Brodie E.L."/>
            <person name="Williams K.H."/>
            <person name="Hubbard S.S."/>
            <person name="Banfield J.F."/>
        </authorList>
    </citation>
    <scope>NUCLEOTIDE SEQUENCE [LARGE SCALE GENOMIC DNA]</scope>
</reference>
<comment type="caution">
    <text evidence="1">The sequence shown here is derived from an EMBL/GenBank/DDBJ whole genome shotgun (WGS) entry which is preliminary data.</text>
</comment>
<accession>A0A1G2PWK3</accession>
<evidence type="ECO:0000313" key="1">
    <source>
        <dbReference type="EMBL" id="OHA52718.1"/>
    </source>
</evidence>
<gene>
    <name evidence="1" type="ORF">A3A97_01080</name>
</gene>
<name>A0A1G2PWK3_9BACT</name>
<proteinExistence type="predicted"/>